<dbReference type="InterPro" id="IPR027417">
    <property type="entry name" value="P-loop_NTPase"/>
</dbReference>
<evidence type="ECO:0000259" key="1">
    <source>
        <dbReference type="Pfam" id="PF08378"/>
    </source>
</evidence>
<dbReference type="InterPro" id="IPR011528">
    <property type="entry name" value="NERD"/>
</dbReference>
<organism evidence="2 3">
    <name type="scientific">Aliikangiella coralliicola</name>
    <dbReference type="NCBI Taxonomy" id="2592383"/>
    <lineage>
        <taxon>Bacteria</taxon>
        <taxon>Pseudomonadati</taxon>
        <taxon>Pseudomonadota</taxon>
        <taxon>Gammaproteobacteria</taxon>
        <taxon>Oceanospirillales</taxon>
        <taxon>Pleioneaceae</taxon>
        <taxon>Aliikangiella</taxon>
    </lineage>
</organism>
<evidence type="ECO:0000313" key="2">
    <source>
        <dbReference type="EMBL" id="TQV87667.1"/>
    </source>
</evidence>
<proteinExistence type="predicted"/>
<reference evidence="2 3" key="1">
    <citation type="submission" date="2019-07" db="EMBL/GenBank/DDBJ databases">
        <title>Draft genome for Aliikangiella sp. M105.</title>
        <authorList>
            <person name="Wang G."/>
        </authorList>
    </citation>
    <scope>NUCLEOTIDE SEQUENCE [LARGE SCALE GENOMIC DNA]</scope>
    <source>
        <strain evidence="2 3">M105</strain>
    </source>
</reference>
<gene>
    <name evidence="2" type="ORF">FLL46_09780</name>
</gene>
<sequence>MSRMLPFRPHCGITKSEQWVFDQLAEAPSLDNYVILHSLGLARHKRKSYAECDFVIIGPLGVYCLEVKGGHVSRQDGVWTIGWPGRSYTSMEGPFKQAQSARGALLQEARIRLGKDLIKRVPFGWGVMFPDVQFVERDPEWDQECIFDESNKELPISTYLKRLAEYTLAHESSRGRTYQTPLSRREIDTITNSFRADFDLVPGITSLIRESHSEMLSLSEEQYSSLETILHSGNPRVICEGTAGTGKTVLAAEAARRLAQDGMRVLFLCFNRNLAWQLKHQDFAKYKSITLHTIWGLLYQLVSKNYPDQIQGEGSFNKVLEMAEEAAIDSIETGELIPYDVLIIDEAQDVLAPEVMNALDWFLNEGISSGRWVMFLDTAIQASVYNKLEGRIHSHLSTKAMNLKLSINMRNPVTIAKEAAMITGTPPPKCRRQFIAPVDYRTIHGMKTVSKISTSLITQLISEGANPNDIVLLSFRSPEEAFFKNGYASIGKKVHVLDGKQDRINRDAIPAASIPAFKGLESEIIIVGDLPEGEMTEWQLANLYVALTRARTAVYVICSQGYVNRRIDLLEG</sequence>
<evidence type="ECO:0000313" key="3">
    <source>
        <dbReference type="Proteomes" id="UP000315439"/>
    </source>
</evidence>
<name>A0A545UDW5_9GAMM</name>
<dbReference type="OrthoDB" id="7066673at2"/>
<protein>
    <submittedName>
        <fullName evidence="2">AAA family ATPase</fullName>
    </submittedName>
</protein>
<dbReference type="AlphaFoldDB" id="A0A545UDW5"/>
<dbReference type="Pfam" id="PF13604">
    <property type="entry name" value="AAA_30"/>
    <property type="match status" value="1"/>
</dbReference>
<accession>A0A545UDW5</accession>
<comment type="caution">
    <text evidence="2">The sequence shown here is derived from an EMBL/GenBank/DDBJ whole genome shotgun (WGS) entry which is preliminary data.</text>
</comment>
<dbReference type="Proteomes" id="UP000315439">
    <property type="component" value="Unassembled WGS sequence"/>
</dbReference>
<dbReference type="SUPFAM" id="SSF52540">
    <property type="entry name" value="P-loop containing nucleoside triphosphate hydrolases"/>
    <property type="match status" value="1"/>
</dbReference>
<dbReference type="EMBL" id="VIKS01000006">
    <property type="protein sequence ID" value="TQV87667.1"/>
    <property type="molecule type" value="Genomic_DNA"/>
</dbReference>
<keyword evidence="3" id="KW-1185">Reference proteome</keyword>
<dbReference type="Pfam" id="PF08378">
    <property type="entry name" value="NERD"/>
    <property type="match status" value="1"/>
</dbReference>
<feature type="domain" description="NERD" evidence="1">
    <location>
        <begin position="15"/>
        <end position="109"/>
    </location>
</feature>
<dbReference type="Gene3D" id="3.40.50.300">
    <property type="entry name" value="P-loop containing nucleotide triphosphate hydrolases"/>
    <property type="match status" value="2"/>
</dbReference>